<evidence type="ECO:0000256" key="3">
    <source>
        <dbReference type="PROSITE-ProRule" id="PRU00023"/>
    </source>
</evidence>
<dbReference type="Gene3D" id="1.25.40.20">
    <property type="entry name" value="Ankyrin repeat-containing domain"/>
    <property type="match status" value="1"/>
</dbReference>
<dbReference type="VEuPathDB" id="FungiDB:AB675_2593"/>
<dbReference type="PROSITE" id="PS50297">
    <property type="entry name" value="ANK_REP_REGION"/>
    <property type="match status" value="1"/>
</dbReference>
<evidence type="ECO:0000313" key="5">
    <source>
        <dbReference type="Proteomes" id="UP000038010"/>
    </source>
</evidence>
<dbReference type="PANTHER" id="PTHR24173:SF74">
    <property type="entry name" value="ANKYRIN REPEAT DOMAIN-CONTAINING PROTEIN 16"/>
    <property type="match status" value="1"/>
</dbReference>
<evidence type="ECO:0000256" key="2">
    <source>
        <dbReference type="ARBA" id="ARBA00023043"/>
    </source>
</evidence>
<dbReference type="STRING" id="1664694.A0A0N0NRF0"/>
<name>A0A0N0NRF0_9EURO</name>
<evidence type="ECO:0000313" key="4">
    <source>
        <dbReference type="EMBL" id="KPI45018.1"/>
    </source>
</evidence>
<dbReference type="RefSeq" id="XP_018004981.1">
    <property type="nucleotide sequence ID" value="XM_018142577.1"/>
</dbReference>
<keyword evidence="1" id="KW-0677">Repeat</keyword>
<keyword evidence="5" id="KW-1185">Reference proteome</keyword>
<feature type="repeat" description="ANK" evidence="3">
    <location>
        <begin position="176"/>
        <end position="208"/>
    </location>
</feature>
<accession>A0A0N0NRF0</accession>
<dbReference type="SMART" id="SM00248">
    <property type="entry name" value="ANK"/>
    <property type="match status" value="2"/>
</dbReference>
<dbReference type="AlphaFoldDB" id="A0A0N0NRF0"/>
<dbReference type="SUPFAM" id="SSF48403">
    <property type="entry name" value="Ankyrin repeat"/>
    <property type="match status" value="1"/>
</dbReference>
<dbReference type="Proteomes" id="UP000038010">
    <property type="component" value="Unassembled WGS sequence"/>
</dbReference>
<keyword evidence="2 3" id="KW-0040">ANK repeat</keyword>
<organism evidence="4 5">
    <name type="scientific">Cyphellophora attinorum</name>
    <dbReference type="NCBI Taxonomy" id="1664694"/>
    <lineage>
        <taxon>Eukaryota</taxon>
        <taxon>Fungi</taxon>
        <taxon>Dikarya</taxon>
        <taxon>Ascomycota</taxon>
        <taxon>Pezizomycotina</taxon>
        <taxon>Eurotiomycetes</taxon>
        <taxon>Chaetothyriomycetidae</taxon>
        <taxon>Chaetothyriales</taxon>
        <taxon>Cyphellophoraceae</taxon>
        <taxon>Cyphellophora</taxon>
    </lineage>
</organism>
<gene>
    <name evidence="4" type="ORF">AB675_2593</name>
</gene>
<proteinExistence type="predicted"/>
<sequence length="560" mass="63535">MAEIAGVTFSVIQIADTAIRLRDLWQSLRSANDEVNDLIGELQTIQDILHDQRTLQNLVRQMISARTPPEDLEKQIEPRDEHLNTWHRPGRVSLPYPKRQKGFTTWSLRLTKPAWLLQTVLELQISQTRWNYNFRVLNVVTDSSPLLVAARTGNIQGLRALFTDQSASPLDDVDQEGRSALHHAVSHGQLEACRLLLNQGARADMKSFMGQTPLMHANIAFRRWIKWDATKRQQLQDILRLLVHEAAYNEAPFDTSEGSLFGPDDSMGYSGDPVGLQIIQQSAFVSYATLPLQVRFSWAMALETWYIRGTTTELLERAMGGGSIDPAAWHLRSQTNGETLLFFLARCMAIEHAKGRIDSLLSWRRLLQDAVASGADLHAISTSPQRPRTDALWSFIARYNKSATKNLRQQKHSFTPALRAWVSELQLAGVDLLAYGRRLRYMLTHDLLCYEWEIYLGRPYTRSQRSWGPSESNAKVRMVGLEFGSNVQDWKAWMNEPRDEDSGLKEFWEGVEEPWRWGIPGAWIEDGEDGDVAGGGARAVGVPRVSPDRIIGRTREVPRS</sequence>
<dbReference type="EMBL" id="LFJN01000002">
    <property type="protein sequence ID" value="KPI45018.1"/>
    <property type="molecule type" value="Genomic_DNA"/>
</dbReference>
<dbReference type="InterPro" id="IPR036770">
    <property type="entry name" value="Ankyrin_rpt-contain_sf"/>
</dbReference>
<dbReference type="OrthoDB" id="4158831at2759"/>
<dbReference type="PROSITE" id="PS50088">
    <property type="entry name" value="ANK_REPEAT"/>
    <property type="match status" value="1"/>
</dbReference>
<protein>
    <submittedName>
        <fullName evidence="4">Uncharacterized protein</fullName>
    </submittedName>
</protein>
<reference evidence="4 5" key="1">
    <citation type="submission" date="2015-06" db="EMBL/GenBank/DDBJ databases">
        <title>Draft genome of the ant-associated black yeast Phialophora attae CBS 131958.</title>
        <authorList>
            <person name="Moreno L.F."/>
            <person name="Stielow B.J."/>
            <person name="de Hoog S."/>
            <person name="Vicente V.A."/>
            <person name="Weiss V.A."/>
            <person name="de Vries M."/>
            <person name="Cruz L.M."/>
            <person name="Souza E.M."/>
        </authorList>
    </citation>
    <scope>NUCLEOTIDE SEQUENCE [LARGE SCALE GENOMIC DNA]</scope>
    <source>
        <strain evidence="4 5">CBS 131958</strain>
    </source>
</reference>
<evidence type="ECO:0000256" key="1">
    <source>
        <dbReference type="ARBA" id="ARBA00022737"/>
    </source>
</evidence>
<comment type="caution">
    <text evidence="4">The sequence shown here is derived from an EMBL/GenBank/DDBJ whole genome shotgun (WGS) entry which is preliminary data.</text>
</comment>
<dbReference type="GeneID" id="28734457"/>
<dbReference type="PANTHER" id="PTHR24173">
    <property type="entry name" value="ANKYRIN REPEAT CONTAINING"/>
    <property type="match status" value="1"/>
</dbReference>
<dbReference type="Pfam" id="PF12796">
    <property type="entry name" value="Ank_2"/>
    <property type="match status" value="1"/>
</dbReference>
<dbReference type="InterPro" id="IPR002110">
    <property type="entry name" value="Ankyrin_rpt"/>
</dbReference>